<comment type="caution">
    <text evidence="2">The sequence shown here is derived from an EMBL/GenBank/DDBJ whole genome shotgun (WGS) entry which is preliminary data.</text>
</comment>
<sequence>MLLVLRVIQLVRSRCSVDHFSEVSVENVAEVFPNGLEVDCNKSHGWFGEKVVDFFQRSALGLHHEKQLVDPSQSSDSSVESQSQSSVGERVPHIGEVVGDDEGPQVQRGTGHGNTVRTQVCWEHLGWNNPGQTRVRAEEAHVQDDTGQVQSERRRAVDRQSVRDTNKHQSDEESWKHSIGPEPASTVVHAHDGWNGTEKQSTSSNKRHEHRVLLVESNGSHQGRHVVHDSVDTGELSKENHHCGLFLFQRLDHVQELDLGVNVLDVSKTFPDSVCGSKSSLVDKVSWGLWKEEHTGKQQGGEHERRTQNVSPGTVQRIEHGSNSVSENFSKSNIELEQGNQVSSHFGWRTLTNVGRDDGFQTNTKSNKETTGIQTFNIWSSSTQNTSNSVRNTSNHNRQSSSQKLVQWRKTDTSTNSTQRHQSTHKRLLVRGNIEIWNKRHLGTGNERLVNTRKHASQRGKEGKHVNHVFSLAKVDGVASSQHHTVPQGVCIFCFFCEEFQLLKTSSELQALVVKGLSLS</sequence>
<evidence type="ECO:0000313" key="2">
    <source>
        <dbReference type="EMBL" id="KAH3670880.1"/>
    </source>
</evidence>
<feature type="region of interest" description="Disordered" evidence="1">
    <location>
        <begin position="382"/>
        <end position="424"/>
    </location>
</feature>
<reference evidence="2" key="2">
    <citation type="submission" date="2021-01" db="EMBL/GenBank/DDBJ databases">
        <authorList>
            <person name="Schikora-Tamarit M.A."/>
        </authorList>
    </citation>
    <scope>NUCLEOTIDE SEQUENCE</scope>
    <source>
        <strain evidence="2">CBS6075</strain>
    </source>
</reference>
<feature type="compositionally biased region" description="Basic and acidic residues" evidence="1">
    <location>
        <begin position="151"/>
        <end position="176"/>
    </location>
</feature>
<feature type="compositionally biased region" description="Low complexity" evidence="1">
    <location>
        <begin position="72"/>
        <end position="86"/>
    </location>
</feature>
<dbReference type="AlphaFoldDB" id="A0A9P8TA16"/>
<feature type="region of interest" description="Disordered" evidence="1">
    <location>
        <begin position="137"/>
        <end position="208"/>
    </location>
</feature>
<gene>
    <name evidence="2" type="ORF">OGAPHI_000591</name>
</gene>
<protein>
    <submittedName>
        <fullName evidence="2">Uncharacterized protein</fullName>
    </submittedName>
</protein>
<dbReference type="GeneID" id="70232559"/>
<accession>A0A9P8TA16</accession>
<dbReference type="Proteomes" id="UP000769157">
    <property type="component" value="Unassembled WGS sequence"/>
</dbReference>
<name>A0A9P8TA16_9ASCO</name>
<feature type="region of interest" description="Disordered" evidence="1">
    <location>
        <begin position="293"/>
        <end position="327"/>
    </location>
</feature>
<dbReference type="EMBL" id="JAEUBE010000084">
    <property type="protein sequence ID" value="KAH3670880.1"/>
    <property type="molecule type" value="Genomic_DNA"/>
</dbReference>
<evidence type="ECO:0000313" key="3">
    <source>
        <dbReference type="Proteomes" id="UP000769157"/>
    </source>
</evidence>
<evidence type="ECO:0000256" key="1">
    <source>
        <dbReference type="SAM" id="MobiDB-lite"/>
    </source>
</evidence>
<dbReference type="OrthoDB" id="10502123at2759"/>
<organism evidence="2 3">
    <name type="scientific">Ogataea philodendri</name>
    <dbReference type="NCBI Taxonomy" id="1378263"/>
    <lineage>
        <taxon>Eukaryota</taxon>
        <taxon>Fungi</taxon>
        <taxon>Dikarya</taxon>
        <taxon>Ascomycota</taxon>
        <taxon>Saccharomycotina</taxon>
        <taxon>Pichiomycetes</taxon>
        <taxon>Pichiales</taxon>
        <taxon>Pichiaceae</taxon>
        <taxon>Ogataea</taxon>
    </lineage>
</organism>
<dbReference type="RefSeq" id="XP_046064248.1">
    <property type="nucleotide sequence ID" value="XM_046207162.1"/>
</dbReference>
<feature type="compositionally biased region" description="Basic and acidic residues" evidence="1">
    <location>
        <begin position="293"/>
        <end position="307"/>
    </location>
</feature>
<feature type="compositionally biased region" description="Polar residues" evidence="1">
    <location>
        <begin position="382"/>
        <end position="405"/>
    </location>
</feature>
<keyword evidence="3" id="KW-1185">Reference proteome</keyword>
<feature type="region of interest" description="Disordered" evidence="1">
    <location>
        <begin position="67"/>
        <end position="113"/>
    </location>
</feature>
<reference evidence="2" key="1">
    <citation type="journal article" date="2021" name="Open Biol.">
        <title>Shared evolutionary footprints suggest mitochondrial oxidative damage underlies multiple complex I losses in fungi.</title>
        <authorList>
            <person name="Schikora-Tamarit M.A."/>
            <person name="Marcet-Houben M."/>
            <person name="Nosek J."/>
            <person name="Gabaldon T."/>
        </authorList>
    </citation>
    <scope>NUCLEOTIDE SEQUENCE</scope>
    <source>
        <strain evidence="2">CBS6075</strain>
    </source>
</reference>
<proteinExistence type="predicted"/>